<keyword evidence="2" id="KW-0472">Membrane</keyword>
<evidence type="ECO:0000256" key="2">
    <source>
        <dbReference type="SAM" id="Phobius"/>
    </source>
</evidence>
<proteinExistence type="predicted"/>
<organism evidence="3 4">
    <name type="scientific">Zasmidium cellare</name>
    <name type="common">Wine cellar mold</name>
    <name type="synonym">Racodium cellare</name>
    <dbReference type="NCBI Taxonomy" id="395010"/>
    <lineage>
        <taxon>Eukaryota</taxon>
        <taxon>Fungi</taxon>
        <taxon>Dikarya</taxon>
        <taxon>Ascomycota</taxon>
        <taxon>Pezizomycotina</taxon>
        <taxon>Dothideomycetes</taxon>
        <taxon>Dothideomycetidae</taxon>
        <taxon>Mycosphaerellales</taxon>
        <taxon>Mycosphaerellaceae</taxon>
        <taxon>Zasmidium</taxon>
    </lineage>
</organism>
<reference evidence="3 4" key="1">
    <citation type="journal article" date="2023" name="G3 (Bethesda)">
        <title>A chromosome-level genome assembly of Zasmidium syzygii isolated from banana leaves.</title>
        <authorList>
            <person name="van Westerhoven A.C."/>
            <person name="Mehrabi R."/>
            <person name="Talebi R."/>
            <person name="Steentjes M.B.F."/>
            <person name="Corcolon B."/>
            <person name="Chong P.A."/>
            <person name="Kema G.H.J."/>
            <person name="Seidl M.F."/>
        </authorList>
    </citation>
    <scope>NUCLEOTIDE SEQUENCE [LARGE SCALE GENOMIC DNA]</scope>
    <source>
        <strain evidence="3 4">P124</strain>
    </source>
</reference>
<sequence>MSAEVILEFILFEESNIRQSMARGVRPPPTELEKPSPRLDALRKLRAPMRPRAQSYHTLDGLSAGRDAVAWYWRLVAVGSSFMILGGYLMLPATFEKDPKSQLRVAEAVVGIFAVALLTAGFSFTGLLCFAVRNPLFQADAVFLPALTSCALGLLTVLYDFLVFSRYTWNTPALLVTVAGAVSFIVYGGLLIWTQRRILNLKANLPAGIPPLQPPIQLTHQHRDSEATLWQDPSYYENYTRNMFPTAHRPTQPPASGYDPNVITEEEMQRQQMLMLLLQKDQPSTPDPTQSTFHIDWQGRDDDDGAPEHGYYAPQRSAYPQTAYPGPSPLMRQWTQDLQPWDGVWRTPAAVSNGLARPTSREFREARRQEIERQGR</sequence>
<keyword evidence="2" id="KW-0812">Transmembrane</keyword>
<feature type="transmembrane region" description="Helical" evidence="2">
    <location>
        <begin position="71"/>
        <end position="91"/>
    </location>
</feature>
<feature type="transmembrane region" description="Helical" evidence="2">
    <location>
        <begin position="142"/>
        <end position="162"/>
    </location>
</feature>
<feature type="transmembrane region" description="Helical" evidence="2">
    <location>
        <begin position="111"/>
        <end position="130"/>
    </location>
</feature>
<dbReference type="EMBL" id="JAXOVC010000002">
    <property type="protein sequence ID" value="KAK4505786.1"/>
    <property type="molecule type" value="Genomic_DNA"/>
</dbReference>
<feature type="region of interest" description="Disordered" evidence="1">
    <location>
        <begin position="298"/>
        <end position="327"/>
    </location>
</feature>
<gene>
    <name evidence="3" type="ORF">PRZ48_003751</name>
</gene>
<feature type="region of interest" description="Disordered" evidence="1">
    <location>
        <begin position="352"/>
        <end position="376"/>
    </location>
</feature>
<feature type="compositionally biased region" description="Basic and acidic residues" evidence="1">
    <location>
        <begin position="359"/>
        <end position="376"/>
    </location>
</feature>
<name>A0ABR0EVY8_ZASCE</name>
<dbReference type="Proteomes" id="UP001305779">
    <property type="component" value="Unassembled WGS sequence"/>
</dbReference>
<evidence type="ECO:0000256" key="1">
    <source>
        <dbReference type="SAM" id="MobiDB-lite"/>
    </source>
</evidence>
<protein>
    <submittedName>
        <fullName evidence="3">Uncharacterized protein</fullName>
    </submittedName>
</protein>
<evidence type="ECO:0000313" key="4">
    <source>
        <dbReference type="Proteomes" id="UP001305779"/>
    </source>
</evidence>
<accession>A0ABR0EVY8</accession>
<feature type="transmembrane region" description="Helical" evidence="2">
    <location>
        <begin position="174"/>
        <end position="193"/>
    </location>
</feature>
<keyword evidence="4" id="KW-1185">Reference proteome</keyword>
<keyword evidence="2" id="KW-1133">Transmembrane helix</keyword>
<evidence type="ECO:0000313" key="3">
    <source>
        <dbReference type="EMBL" id="KAK4505786.1"/>
    </source>
</evidence>
<comment type="caution">
    <text evidence="3">The sequence shown here is derived from an EMBL/GenBank/DDBJ whole genome shotgun (WGS) entry which is preliminary data.</text>
</comment>